<dbReference type="SUPFAM" id="SSF56112">
    <property type="entry name" value="Protein kinase-like (PK-like)"/>
    <property type="match status" value="1"/>
</dbReference>
<dbReference type="GO" id="GO:0005743">
    <property type="term" value="C:mitochondrial inner membrane"/>
    <property type="evidence" value="ECO:0007669"/>
    <property type="project" value="TreeGrafter"/>
</dbReference>
<evidence type="ECO:0000259" key="2">
    <source>
        <dbReference type="Pfam" id="PF03109"/>
    </source>
</evidence>
<dbReference type="Proteomes" id="UP000013776">
    <property type="component" value="Unassembled WGS sequence"/>
</dbReference>
<evidence type="ECO:0000313" key="4">
    <source>
        <dbReference type="Proteomes" id="UP000013776"/>
    </source>
</evidence>
<dbReference type="PANTHER" id="PTHR43173:SF19">
    <property type="entry name" value="AARF DOMAIN-CONTAINING PROTEIN KINASE 1"/>
    <property type="match status" value="1"/>
</dbReference>
<protein>
    <submittedName>
        <fullName evidence="3">Ubiquinone biosynthesis protein</fullName>
    </submittedName>
</protein>
<dbReference type="InterPro" id="IPR004147">
    <property type="entry name" value="ABC1_dom"/>
</dbReference>
<accession>R4XBV6</accession>
<dbReference type="InterPro" id="IPR011009">
    <property type="entry name" value="Kinase-like_dom_sf"/>
</dbReference>
<dbReference type="Pfam" id="PF03109">
    <property type="entry name" value="ABC1"/>
    <property type="match status" value="1"/>
</dbReference>
<comment type="caution">
    <text evidence="3">The sequence shown here is derived from an EMBL/GenBank/DDBJ whole genome shotgun (WGS) entry which is preliminary data.</text>
</comment>
<dbReference type="OrthoDB" id="427480at2759"/>
<dbReference type="InterPro" id="IPR045307">
    <property type="entry name" value="ADCK1_dom"/>
</dbReference>
<gene>
    <name evidence="3" type="ORF">TAPDE_003504</name>
</gene>
<dbReference type="InterPro" id="IPR051130">
    <property type="entry name" value="Mito_struct-func_regulator"/>
</dbReference>
<dbReference type="AlphaFoldDB" id="R4XBV6"/>
<dbReference type="EMBL" id="CAHR02000133">
    <property type="protein sequence ID" value="CCG83284.1"/>
    <property type="molecule type" value="Genomic_DNA"/>
</dbReference>
<dbReference type="GO" id="GO:0007005">
    <property type="term" value="P:mitochondrion organization"/>
    <property type="evidence" value="ECO:0007669"/>
    <property type="project" value="TreeGrafter"/>
</dbReference>
<reference evidence="3 4" key="1">
    <citation type="journal article" date="2013" name="MBio">
        <title>Genome sequencing of the plant pathogen Taphrina deformans, the causal agent of peach leaf curl.</title>
        <authorList>
            <person name="Cisse O.H."/>
            <person name="Almeida J.M.G.C.F."/>
            <person name="Fonseca A."/>
            <person name="Kumar A.A."/>
            <person name="Salojaervi J."/>
            <person name="Overmyer K."/>
            <person name="Hauser P.M."/>
            <person name="Pagni M."/>
        </authorList>
    </citation>
    <scope>NUCLEOTIDE SEQUENCE [LARGE SCALE GENOMIC DNA]</scope>
    <source>
        <strain evidence="4">PYCC 5710 / ATCC 11124 / CBS 356.35 / IMI 108563 / JCM 9778 / NBRC 8474</strain>
    </source>
</reference>
<proteinExistence type="inferred from homology"/>
<dbReference type="GO" id="GO:0055088">
    <property type="term" value="P:lipid homeostasis"/>
    <property type="evidence" value="ECO:0007669"/>
    <property type="project" value="TreeGrafter"/>
</dbReference>
<name>R4XBV6_TAPDE</name>
<evidence type="ECO:0000313" key="3">
    <source>
        <dbReference type="EMBL" id="CCG83284.1"/>
    </source>
</evidence>
<organism evidence="3 4">
    <name type="scientific">Taphrina deformans (strain PYCC 5710 / ATCC 11124 / CBS 356.35 / IMI 108563 / JCM 9778 / NBRC 8474)</name>
    <name type="common">Peach leaf curl fungus</name>
    <name type="synonym">Lalaria deformans</name>
    <dbReference type="NCBI Taxonomy" id="1097556"/>
    <lineage>
        <taxon>Eukaryota</taxon>
        <taxon>Fungi</taxon>
        <taxon>Dikarya</taxon>
        <taxon>Ascomycota</taxon>
        <taxon>Taphrinomycotina</taxon>
        <taxon>Taphrinomycetes</taxon>
        <taxon>Taphrinales</taxon>
        <taxon>Taphrinaceae</taxon>
        <taxon>Taphrina</taxon>
    </lineage>
</organism>
<feature type="domain" description="ABC1 atypical kinase-like" evidence="2">
    <location>
        <begin position="4"/>
        <end position="255"/>
    </location>
</feature>
<dbReference type="CDD" id="cd13969">
    <property type="entry name" value="ADCK1-like"/>
    <property type="match status" value="1"/>
</dbReference>
<evidence type="ECO:0000256" key="1">
    <source>
        <dbReference type="ARBA" id="ARBA00009670"/>
    </source>
</evidence>
<dbReference type="eggNOG" id="KOG1235">
    <property type="taxonomic scope" value="Eukaryota"/>
</dbReference>
<sequence>MAVLEDQCPPSSLESLKTMFRQDTGYALEDIFSEFDDIPIGVASLAQVHRAVLRDTGREVAIKFQHPALREFCEVDLDTTRFSFQLIKRFFPDFSLTWLSEEMDISLPQELNFVVEGENAMATRRHFQAIKGSSMYVPEVVWAQPRILVMEFIRGKRVDDLAYLEKHNIDRNDVSAELARSFNEMIFFAPALHCDPHGGNVFIRPRPKNSQSHFNFEIVLLDHGLYREIPLETKRNYAKLWLAIISKDDELMKKYSYEVAGVTEDKYPLFASAITGRDFTSLQKGISSVPRSADELKRINTAVGQGLLQQLVGLLAGIPRILLLLLKTNDLTRHLDESLHTSTGPERPFIILAKACSRVVYEEDLELARARGYLRGLWSRWTALLRYWPRLLYLNFGELYYSSMRAPLRLT</sequence>
<dbReference type="STRING" id="1097556.R4XBV6"/>
<comment type="similarity">
    <text evidence="1">Belongs to the protein kinase superfamily. ADCK protein kinase family.</text>
</comment>
<keyword evidence="3" id="KW-0830">Ubiquinone</keyword>
<keyword evidence="4" id="KW-1185">Reference proteome</keyword>
<dbReference type="PANTHER" id="PTHR43173">
    <property type="entry name" value="ABC1 FAMILY PROTEIN"/>
    <property type="match status" value="1"/>
</dbReference>